<protein>
    <submittedName>
        <fullName evidence="4">IS3 family transposase</fullName>
    </submittedName>
</protein>
<dbReference type="PANTHER" id="PTHR46889:SF5">
    <property type="entry name" value="INTEGRASE PROTEIN"/>
    <property type="match status" value="1"/>
</dbReference>
<reference evidence="4 5" key="1">
    <citation type="journal article" date="2017" name="Nature">
        <title>Atmospheric trace gases support primary production in Antarctic desert surface soil.</title>
        <authorList>
            <person name="Ji M."/>
            <person name="Greening C."/>
            <person name="Vanwonterghem I."/>
            <person name="Carere C.R."/>
            <person name="Bay S.K."/>
            <person name="Steen J.A."/>
            <person name="Montgomery K."/>
            <person name="Lines T."/>
            <person name="Beardall J."/>
            <person name="van Dorst J."/>
            <person name="Snape I."/>
            <person name="Stott M.B."/>
            <person name="Hugenholtz P."/>
            <person name="Ferrari B.C."/>
        </authorList>
    </citation>
    <scope>NUCLEOTIDE SEQUENCE [LARGE SCALE GENOMIC DNA]</scope>
    <source>
        <strain evidence="4">RRmetagenome_bin12</strain>
    </source>
</reference>
<dbReference type="InterPro" id="IPR048020">
    <property type="entry name" value="Transpos_IS3"/>
</dbReference>
<dbReference type="GO" id="GO:0006313">
    <property type="term" value="P:DNA transposition"/>
    <property type="evidence" value="ECO:0007669"/>
    <property type="project" value="InterPro"/>
</dbReference>
<evidence type="ECO:0000256" key="2">
    <source>
        <dbReference type="SAM" id="Coils"/>
    </source>
</evidence>
<accession>A0A2W5ZAL3</accession>
<sequence>MTTSGARRRPQKYPEELRERGVRMVLEVRAETGERHGAVTRIAKQLGVGAESLRNWVNQAEVDSGRRPGTSSADGQRIAELEREVRELRRANDILKAASNFLCDRARRSTEEVVAFIDAHRTNVSGGLRWGVEPICRTLEIAPATYYDAKTRPPSARAIRDAMLLPILLALWKANYSVYGRRKLTKAARKAGHDVGRDQVARLMRRVGIRGASRAKKRFTTHSDSTAVRAPDLVKRDFTATRPNEKWVADFTYCSTWSGIVYVAFVIDIFSRRIVGWKAASTMHASLVIDALNMAAWTRRGVDIDGVICHSDAGSQYTSIAYTDRLEEIGAAPSIGTVGDSFDNAMAETTIGLFKTELHRNPAVLADNGGHWRGHDDLEIATCGWVSWFNDERLHGELEDHTPAEVEAAFYSRQQDAA</sequence>
<dbReference type="Pfam" id="PF00665">
    <property type="entry name" value="rve"/>
    <property type="match status" value="1"/>
</dbReference>
<dbReference type="InterPro" id="IPR012337">
    <property type="entry name" value="RNaseH-like_sf"/>
</dbReference>
<gene>
    <name evidence="4" type="ORF">DLM65_09665</name>
</gene>
<dbReference type="Pfam" id="PF01527">
    <property type="entry name" value="HTH_Tnp_1"/>
    <property type="match status" value="1"/>
</dbReference>
<dbReference type="SUPFAM" id="SSF46689">
    <property type="entry name" value="Homeodomain-like"/>
    <property type="match status" value="1"/>
</dbReference>
<dbReference type="Gene3D" id="1.10.10.10">
    <property type="entry name" value="Winged helix-like DNA-binding domain superfamily/Winged helix DNA-binding domain"/>
    <property type="match status" value="1"/>
</dbReference>
<proteinExistence type="predicted"/>
<evidence type="ECO:0000259" key="3">
    <source>
        <dbReference type="PROSITE" id="PS50994"/>
    </source>
</evidence>
<dbReference type="AlphaFoldDB" id="A0A2W5ZAL3"/>
<dbReference type="InterPro" id="IPR009057">
    <property type="entry name" value="Homeodomain-like_sf"/>
</dbReference>
<dbReference type="GO" id="GO:0015074">
    <property type="term" value="P:DNA integration"/>
    <property type="evidence" value="ECO:0007669"/>
    <property type="project" value="InterPro"/>
</dbReference>
<dbReference type="InterPro" id="IPR036388">
    <property type="entry name" value="WH-like_DNA-bd_sf"/>
</dbReference>
<name>A0A2W5ZAL3_9BACT</name>
<feature type="coiled-coil region" evidence="2">
    <location>
        <begin position="71"/>
        <end position="98"/>
    </location>
</feature>
<dbReference type="PROSITE" id="PS50994">
    <property type="entry name" value="INTEGRASE"/>
    <property type="match status" value="1"/>
</dbReference>
<dbReference type="SUPFAM" id="SSF53098">
    <property type="entry name" value="Ribonuclease H-like"/>
    <property type="match status" value="1"/>
</dbReference>
<dbReference type="GO" id="GO:0004803">
    <property type="term" value="F:transposase activity"/>
    <property type="evidence" value="ECO:0007669"/>
    <property type="project" value="InterPro"/>
</dbReference>
<dbReference type="InterPro" id="IPR050900">
    <property type="entry name" value="Transposase_IS3/IS150/IS904"/>
</dbReference>
<dbReference type="Gene3D" id="3.30.420.10">
    <property type="entry name" value="Ribonuclease H-like superfamily/Ribonuclease H"/>
    <property type="match status" value="1"/>
</dbReference>
<dbReference type="PANTHER" id="PTHR46889">
    <property type="entry name" value="TRANSPOSASE INSF FOR INSERTION SEQUENCE IS3B-RELATED"/>
    <property type="match status" value="1"/>
</dbReference>
<dbReference type="GO" id="GO:0003677">
    <property type="term" value="F:DNA binding"/>
    <property type="evidence" value="ECO:0007669"/>
    <property type="project" value="InterPro"/>
</dbReference>
<dbReference type="InterPro" id="IPR002514">
    <property type="entry name" value="Transposase_8"/>
</dbReference>
<evidence type="ECO:0000313" key="4">
    <source>
        <dbReference type="EMBL" id="PZR79845.1"/>
    </source>
</evidence>
<dbReference type="Proteomes" id="UP000248724">
    <property type="component" value="Unassembled WGS sequence"/>
</dbReference>
<dbReference type="InterPro" id="IPR025948">
    <property type="entry name" value="HTH-like_dom"/>
</dbReference>
<dbReference type="Pfam" id="PF13276">
    <property type="entry name" value="HTH_21"/>
    <property type="match status" value="1"/>
</dbReference>
<dbReference type="InterPro" id="IPR001584">
    <property type="entry name" value="Integrase_cat-core"/>
</dbReference>
<comment type="caution">
    <text evidence="4">The sequence shown here is derived from an EMBL/GenBank/DDBJ whole genome shotgun (WGS) entry which is preliminary data.</text>
</comment>
<dbReference type="NCBIfam" id="NF033516">
    <property type="entry name" value="transpos_IS3"/>
    <property type="match status" value="1"/>
</dbReference>
<dbReference type="EMBL" id="QHBU01000188">
    <property type="protein sequence ID" value="PZR79845.1"/>
    <property type="molecule type" value="Genomic_DNA"/>
</dbReference>
<evidence type="ECO:0000256" key="1">
    <source>
        <dbReference type="ARBA" id="ARBA00002286"/>
    </source>
</evidence>
<dbReference type="InterPro" id="IPR036397">
    <property type="entry name" value="RNaseH_sf"/>
</dbReference>
<evidence type="ECO:0000313" key="5">
    <source>
        <dbReference type="Proteomes" id="UP000248724"/>
    </source>
</evidence>
<comment type="function">
    <text evidence="1">Involved in the transposition of the insertion sequence.</text>
</comment>
<feature type="domain" description="Integrase catalytic" evidence="3">
    <location>
        <begin position="239"/>
        <end position="411"/>
    </location>
</feature>
<organism evidence="4 5">
    <name type="scientific">Candidatus Aeolococcus gillhamiae</name>
    <dbReference type="NCBI Taxonomy" id="3127015"/>
    <lineage>
        <taxon>Bacteria</taxon>
        <taxon>Bacillati</taxon>
        <taxon>Candidatus Dormiibacterota</taxon>
        <taxon>Candidatus Dormibacteria</taxon>
        <taxon>Candidatus Aeolococcales</taxon>
        <taxon>Candidatus Aeolococcaceae</taxon>
        <taxon>Candidatus Aeolococcus</taxon>
    </lineage>
</organism>
<keyword evidence="2" id="KW-0175">Coiled coil</keyword>